<organism evidence="3 4">
    <name type="scientific">Fusarium equiseti</name>
    <name type="common">Fusarium scirpi</name>
    <dbReference type="NCBI Taxonomy" id="61235"/>
    <lineage>
        <taxon>Eukaryota</taxon>
        <taxon>Fungi</taxon>
        <taxon>Dikarya</taxon>
        <taxon>Ascomycota</taxon>
        <taxon>Pezizomycotina</taxon>
        <taxon>Sordariomycetes</taxon>
        <taxon>Hypocreomycetidae</taxon>
        <taxon>Hypocreales</taxon>
        <taxon>Nectriaceae</taxon>
        <taxon>Fusarium</taxon>
        <taxon>Fusarium incarnatum-equiseti species complex</taxon>
    </lineage>
</organism>
<keyword evidence="4" id="KW-1185">Reference proteome</keyword>
<name>A0ABQ8RUD0_FUSEQ</name>
<evidence type="ECO:0000313" key="4">
    <source>
        <dbReference type="Proteomes" id="UP001152024"/>
    </source>
</evidence>
<feature type="region of interest" description="Disordered" evidence="1">
    <location>
        <begin position="417"/>
        <end position="466"/>
    </location>
</feature>
<comment type="caution">
    <text evidence="3">The sequence shown here is derived from an EMBL/GenBank/DDBJ whole genome shotgun (WGS) entry which is preliminary data.</text>
</comment>
<accession>A0ABQ8RUD0</accession>
<keyword evidence="2" id="KW-0812">Transmembrane</keyword>
<feature type="compositionally biased region" description="Low complexity" evidence="1">
    <location>
        <begin position="488"/>
        <end position="504"/>
    </location>
</feature>
<reference evidence="3" key="1">
    <citation type="submission" date="2022-09" db="EMBL/GenBank/DDBJ databases">
        <title>Fusarium specimens isolated from Avocado Roots.</title>
        <authorList>
            <person name="Stajich J."/>
            <person name="Roper C."/>
            <person name="Heimlech-Rivalta G."/>
        </authorList>
    </citation>
    <scope>NUCLEOTIDE SEQUENCE</scope>
    <source>
        <strain evidence="3">CF00095</strain>
    </source>
</reference>
<keyword evidence="2" id="KW-0472">Membrane</keyword>
<keyword evidence="2" id="KW-1133">Transmembrane helix</keyword>
<feature type="region of interest" description="Disordered" evidence="1">
    <location>
        <begin position="480"/>
        <end position="540"/>
    </location>
</feature>
<gene>
    <name evidence="3" type="ORF">NW768_000958</name>
</gene>
<evidence type="ECO:0000313" key="3">
    <source>
        <dbReference type="EMBL" id="KAJ4141741.1"/>
    </source>
</evidence>
<feature type="compositionally biased region" description="Polar residues" evidence="1">
    <location>
        <begin position="505"/>
        <end position="514"/>
    </location>
</feature>
<evidence type="ECO:0008006" key="5">
    <source>
        <dbReference type="Google" id="ProtNLM"/>
    </source>
</evidence>
<proteinExistence type="predicted"/>
<sequence length="803" mass="88764">MACVSPSTELSRKQTTKNLVYDLSLHIFSQINPILHHKTLMAQAGVLGSLMPYDDDEHGFIIRLGFTFGQYEQYLQLPATQATEETCTELIECINYDSSKLDPVLKLSDYSKMSRHDAESDRRQIRRAIATKNPSDPSKPIYFLIGVAAGIMQASVGCSKPDHAEGVLAEITIFQPAIVIHPTTLHKQMKAVVVQDEPSKTLTRVKILLQKFHARIKILFVTADPQETSHIRIGKEHRDLEKALGYGQQASKFDLQQQQACRREDLQQRILDFKPHILNFAGHAGPQGLCFEDKHGDIEAIPPANLEKLLEIAKEHGLETVILNACSTKGQSAVLSRQIEYVVSMKGLIGDKNAILFTRSFYSALGPSLTTEAAFNAALAAAELCGLQDDQKPQLVIRGQAGEVDVSEEVVEIPHLLESSESMNSPLEDASKPIATPVEEVEVGRSSSGDNDKIGPTRNGEPKEVVDQSIDEATRHVETLELGPVPATSTSSKSSESSQDSTPSEPKNNPSPASCQPGAAQTAASDSQQSAAPTAARTTDSAEINADEMIALYKIPDFLLLGQCFRERPVDFRALAKKLETKNPPLMKQLNGYPNELVKLLLSARDLDHLVRIVESGRPPQQRPRPTVANRPSPHDALMRDFFGDPGFGGPMFMNHPFFADFLRPRPTVAARPPNPYARLRCHRCNEAFKSTGGYICRICAGGNCLICATCVGNQLGCASRDHRLYRIVLQCGIAFNGWEKHGERNKEKMVSFVVCIFMLTRMRKKKKARRVLIRSPVFPTFSLVIVSWPWYLGVTFNPVLDI</sequence>
<dbReference type="Proteomes" id="UP001152024">
    <property type="component" value="Unassembled WGS sequence"/>
</dbReference>
<evidence type="ECO:0000256" key="2">
    <source>
        <dbReference type="SAM" id="Phobius"/>
    </source>
</evidence>
<feature type="transmembrane region" description="Helical" evidence="2">
    <location>
        <begin position="772"/>
        <end position="792"/>
    </location>
</feature>
<feature type="compositionally biased region" description="Basic and acidic residues" evidence="1">
    <location>
        <begin position="450"/>
        <end position="466"/>
    </location>
</feature>
<feature type="compositionally biased region" description="Low complexity" evidence="1">
    <location>
        <begin position="519"/>
        <end position="536"/>
    </location>
</feature>
<protein>
    <recommendedName>
        <fullName evidence="5">CHAT domain-containing protein</fullName>
    </recommendedName>
</protein>
<evidence type="ECO:0000256" key="1">
    <source>
        <dbReference type="SAM" id="MobiDB-lite"/>
    </source>
</evidence>
<dbReference type="EMBL" id="JAOQBH010000001">
    <property type="protein sequence ID" value="KAJ4141741.1"/>
    <property type="molecule type" value="Genomic_DNA"/>
</dbReference>